<dbReference type="EMBL" id="FOGJ01000012">
    <property type="protein sequence ID" value="SER83912.1"/>
    <property type="molecule type" value="Genomic_DNA"/>
</dbReference>
<proteinExistence type="predicted"/>
<accession>A0A1H9SFX7</accession>
<dbReference type="Proteomes" id="UP000182584">
    <property type="component" value="Unassembled WGS sequence"/>
</dbReference>
<sequence length="476" mass="55650">MVVSSEFNDTLDLSDIMAMVTENGTYSSGEQYDIISKVAYLLGMNKRIFENDHEPPKLEIFKKLDIDKRARIIRNLCLLRNQLEHNFLKVCQAIQQEGRSILGMPEYMSADAMKALSDDGIEIYNHLKEPTPFLTNINLNIKSRINNCRDLFPEWINWNYLSDIFIMPGGTTPEGQKKAAAFFYENINYYPYKQYMNWPAQDEGNILLNDKKFVTLLYRWNNDEFQNLSFVSDVSDRTKANIYTFIENSDKCVFIVDCENSDPYSLCAAIRNLEPERLEKIEKIILFDDIHAASAWELLKSYIDIPVEYIMIERLKDNKSLADVKVTARTCKEFYTNNVDSFVLVSSDSDYWGLMEELPDAKFLVMVEHDKCSFALKEALIKKDIFYCYIDSFYAGGAEDIKNDAIQKDLARTIRESLDLNLKELMNEVLGRTRIEMSDEEIISFIKRKIKNQLEIEVNEDWDVELKYRVRKWLEL</sequence>
<dbReference type="RefSeq" id="WP_242952725.1">
    <property type="nucleotide sequence ID" value="NZ_FOGJ01000012.1"/>
</dbReference>
<evidence type="ECO:0008006" key="3">
    <source>
        <dbReference type="Google" id="ProtNLM"/>
    </source>
</evidence>
<dbReference type="eggNOG" id="COG1432">
    <property type="taxonomic scope" value="Bacteria"/>
</dbReference>
<organism evidence="1 2">
    <name type="scientific">Butyrivibrio fibrisolvens</name>
    <dbReference type="NCBI Taxonomy" id="831"/>
    <lineage>
        <taxon>Bacteria</taxon>
        <taxon>Bacillati</taxon>
        <taxon>Bacillota</taxon>
        <taxon>Clostridia</taxon>
        <taxon>Lachnospirales</taxon>
        <taxon>Lachnospiraceae</taxon>
        <taxon>Butyrivibrio</taxon>
    </lineage>
</organism>
<evidence type="ECO:0000313" key="2">
    <source>
        <dbReference type="Proteomes" id="UP000182584"/>
    </source>
</evidence>
<protein>
    <recommendedName>
        <fullName evidence="3">NYN domain-containing protein</fullName>
    </recommendedName>
</protein>
<evidence type="ECO:0000313" key="1">
    <source>
        <dbReference type="EMBL" id="SER83912.1"/>
    </source>
</evidence>
<name>A0A1H9SFX7_BUTFI</name>
<reference evidence="1 2" key="1">
    <citation type="submission" date="2016-10" db="EMBL/GenBank/DDBJ databases">
        <authorList>
            <person name="de Groot N.N."/>
        </authorList>
    </citation>
    <scope>NUCLEOTIDE SEQUENCE [LARGE SCALE GENOMIC DNA]</scope>
    <source>
        <strain evidence="1 2">AR40</strain>
    </source>
</reference>
<dbReference type="AlphaFoldDB" id="A0A1H9SFX7"/>
<gene>
    <name evidence="1" type="ORF">SAMN04487884_11230</name>
</gene>